<dbReference type="RefSeq" id="WP_343884504.1">
    <property type="nucleotide sequence ID" value="NZ_BAAAKI010000002.1"/>
</dbReference>
<dbReference type="Proteomes" id="UP001596266">
    <property type="component" value="Unassembled WGS sequence"/>
</dbReference>
<comment type="caution">
    <text evidence="2">The sequence shown here is derived from an EMBL/GenBank/DDBJ whole genome shotgun (WGS) entry which is preliminary data.</text>
</comment>
<dbReference type="SUPFAM" id="SSF47413">
    <property type="entry name" value="lambda repressor-like DNA-binding domains"/>
    <property type="match status" value="1"/>
</dbReference>
<organism evidence="2 3">
    <name type="scientific">Luteococcus sanguinis</name>
    <dbReference type="NCBI Taxonomy" id="174038"/>
    <lineage>
        <taxon>Bacteria</taxon>
        <taxon>Bacillati</taxon>
        <taxon>Actinomycetota</taxon>
        <taxon>Actinomycetes</taxon>
        <taxon>Propionibacteriales</taxon>
        <taxon>Propionibacteriaceae</taxon>
        <taxon>Luteococcus</taxon>
    </lineage>
</organism>
<dbReference type="PROSITE" id="PS50943">
    <property type="entry name" value="HTH_CROC1"/>
    <property type="match status" value="1"/>
</dbReference>
<dbReference type="Pfam" id="PF01381">
    <property type="entry name" value="HTH_3"/>
    <property type="match status" value="1"/>
</dbReference>
<dbReference type="Gene3D" id="1.10.260.40">
    <property type="entry name" value="lambda repressor-like DNA-binding domains"/>
    <property type="match status" value="1"/>
</dbReference>
<accession>A0ABW1WX23</accession>
<dbReference type="EMBL" id="JBHSUA010000007">
    <property type="protein sequence ID" value="MFC6395805.1"/>
    <property type="molecule type" value="Genomic_DNA"/>
</dbReference>
<evidence type="ECO:0000259" key="1">
    <source>
        <dbReference type="PROSITE" id="PS50943"/>
    </source>
</evidence>
<dbReference type="InterPro" id="IPR001387">
    <property type="entry name" value="Cro/C1-type_HTH"/>
</dbReference>
<keyword evidence="3" id="KW-1185">Reference proteome</keyword>
<reference evidence="3" key="1">
    <citation type="journal article" date="2019" name="Int. J. Syst. Evol. Microbiol.">
        <title>The Global Catalogue of Microorganisms (GCM) 10K type strain sequencing project: providing services to taxonomists for standard genome sequencing and annotation.</title>
        <authorList>
            <consortium name="The Broad Institute Genomics Platform"/>
            <consortium name="The Broad Institute Genome Sequencing Center for Infectious Disease"/>
            <person name="Wu L."/>
            <person name="Ma J."/>
        </authorList>
    </citation>
    <scope>NUCLEOTIDE SEQUENCE [LARGE SCALE GENOMIC DNA]</scope>
    <source>
        <strain evidence="3">CGMCC 1.15277</strain>
    </source>
</reference>
<sequence length="100" mass="10761">MATRPTPFGTIQAGQSVGAHLAAWRKLLNLPAAVVADRAAISRSTLSRLENGDVKVGLDTVLNVAAALGIRDQVVKAFDPFETDLGRARSDQTLPRRVRR</sequence>
<feature type="domain" description="HTH cro/C1-type" evidence="1">
    <location>
        <begin position="21"/>
        <end position="74"/>
    </location>
</feature>
<dbReference type="SMART" id="SM00530">
    <property type="entry name" value="HTH_XRE"/>
    <property type="match status" value="1"/>
</dbReference>
<gene>
    <name evidence="2" type="ORF">ACFP57_02175</name>
</gene>
<dbReference type="CDD" id="cd00093">
    <property type="entry name" value="HTH_XRE"/>
    <property type="match status" value="1"/>
</dbReference>
<evidence type="ECO:0000313" key="2">
    <source>
        <dbReference type="EMBL" id="MFC6395805.1"/>
    </source>
</evidence>
<dbReference type="InterPro" id="IPR010982">
    <property type="entry name" value="Lambda_DNA-bd_dom_sf"/>
</dbReference>
<evidence type="ECO:0000313" key="3">
    <source>
        <dbReference type="Proteomes" id="UP001596266"/>
    </source>
</evidence>
<proteinExistence type="predicted"/>
<name>A0ABW1WX23_9ACTN</name>
<protein>
    <submittedName>
        <fullName evidence="2">Helix-turn-helix domain-containing protein</fullName>
    </submittedName>
</protein>